<evidence type="ECO:0000259" key="12">
    <source>
        <dbReference type="Pfam" id="PF02676"/>
    </source>
</evidence>
<evidence type="ECO:0000256" key="11">
    <source>
        <dbReference type="ARBA" id="ARBA00049202"/>
    </source>
</evidence>
<dbReference type="InterPro" id="IPR003827">
    <property type="entry name" value="tRNA_yW-synthesising"/>
</dbReference>
<keyword evidence="7" id="KW-0949">S-adenosyl-L-methionine</keyword>
<dbReference type="SUPFAM" id="SSF111278">
    <property type="entry name" value="SSo0622-like"/>
    <property type="match status" value="1"/>
</dbReference>
<dbReference type="GeneID" id="106467836"/>
<comment type="catalytic activity">
    <reaction evidence="11">
        <text>4-demethyl-7-[(3S)-3-amino-3-carboxypropyl]wyosine(37) in tRNA(Phe) + S-adenosyl-L-methionine = 7-[(3S)-3-amino-3-carboxypropyl]wyosine(37) in tRNA(Phe) + S-adenosyl-L-homocysteine + H(+)</text>
        <dbReference type="Rhea" id="RHEA:36635"/>
        <dbReference type="Rhea" id="RHEA-COMP:10378"/>
        <dbReference type="Rhea" id="RHEA-COMP:10379"/>
        <dbReference type="ChEBI" id="CHEBI:15378"/>
        <dbReference type="ChEBI" id="CHEBI:57856"/>
        <dbReference type="ChEBI" id="CHEBI:59789"/>
        <dbReference type="ChEBI" id="CHEBI:73543"/>
        <dbReference type="ChEBI" id="CHEBI:73550"/>
        <dbReference type="EC" id="2.1.1.282"/>
    </reaction>
</comment>
<keyword evidence="13" id="KW-1185">Reference proteome</keyword>
<dbReference type="Pfam" id="PF02676">
    <property type="entry name" value="TYW3"/>
    <property type="match status" value="1"/>
</dbReference>
<dbReference type="EC" id="2.1.1.282" evidence="3"/>
<feature type="domain" description="tRNA wybutosine-synthesizing protein" evidence="12">
    <location>
        <begin position="5"/>
        <end position="105"/>
    </location>
</feature>
<evidence type="ECO:0000256" key="1">
    <source>
        <dbReference type="ARBA" id="ARBA00004797"/>
    </source>
</evidence>
<accession>A0ABM1T786</accession>
<dbReference type="RefSeq" id="XP_022251742.1">
    <property type="nucleotide sequence ID" value="XM_022396034.1"/>
</dbReference>
<evidence type="ECO:0000256" key="8">
    <source>
        <dbReference type="ARBA" id="ARBA00022694"/>
    </source>
</evidence>
<dbReference type="InterPro" id="IPR036602">
    <property type="entry name" value="tRNA_yW-synthesising-like_sf"/>
</dbReference>
<evidence type="ECO:0000313" key="13">
    <source>
        <dbReference type="Proteomes" id="UP000694941"/>
    </source>
</evidence>
<organism evidence="13 14">
    <name type="scientific">Limulus polyphemus</name>
    <name type="common">Atlantic horseshoe crab</name>
    <dbReference type="NCBI Taxonomy" id="6850"/>
    <lineage>
        <taxon>Eukaryota</taxon>
        <taxon>Metazoa</taxon>
        <taxon>Ecdysozoa</taxon>
        <taxon>Arthropoda</taxon>
        <taxon>Chelicerata</taxon>
        <taxon>Merostomata</taxon>
        <taxon>Xiphosura</taxon>
        <taxon>Limulidae</taxon>
        <taxon>Limulus</taxon>
    </lineage>
</organism>
<evidence type="ECO:0000256" key="10">
    <source>
        <dbReference type="ARBA" id="ARBA00030554"/>
    </source>
</evidence>
<evidence type="ECO:0000256" key="6">
    <source>
        <dbReference type="ARBA" id="ARBA00022679"/>
    </source>
</evidence>
<evidence type="ECO:0000313" key="15">
    <source>
        <dbReference type="RefSeq" id="XP_022251743.1"/>
    </source>
</evidence>
<evidence type="ECO:0000313" key="16">
    <source>
        <dbReference type="RefSeq" id="XP_022251744.1"/>
    </source>
</evidence>
<comment type="pathway">
    <text evidence="1">tRNA modification; wybutosine-tRNA(Phe) biosynthesis.</text>
</comment>
<name>A0ABM1T786_LIMPO</name>
<dbReference type="RefSeq" id="XP_022251743.1">
    <property type="nucleotide sequence ID" value="XM_022396035.1"/>
</dbReference>
<dbReference type="RefSeq" id="XP_022251744.1">
    <property type="nucleotide sequence ID" value="XM_022396036.1"/>
</dbReference>
<keyword evidence="5" id="KW-0489">Methyltransferase</keyword>
<evidence type="ECO:0000256" key="7">
    <source>
        <dbReference type="ARBA" id="ARBA00022691"/>
    </source>
</evidence>
<dbReference type="Gene3D" id="3.30.1960.10">
    <property type="entry name" value="tRNA wybutosine-synthesizing-like"/>
    <property type="match status" value="1"/>
</dbReference>
<dbReference type="PANTHER" id="PTHR48418">
    <property type="entry name" value="TRNA WYBUTOSINE-SYNTHESIZING PROTEIN 3"/>
    <property type="match status" value="1"/>
</dbReference>
<dbReference type="Proteomes" id="UP000694941">
    <property type="component" value="Unplaced"/>
</dbReference>
<evidence type="ECO:0000256" key="4">
    <source>
        <dbReference type="ARBA" id="ARBA00016536"/>
    </source>
</evidence>
<evidence type="ECO:0000256" key="5">
    <source>
        <dbReference type="ARBA" id="ARBA00022603"/>
    </source>
</evidence>
<dbReference type="PANTHER" id="PTHR48418:SF1">
    <property type="entry name" value="TRNA WYBUTOSINE-SYNTHESIZING PROTEIN 3"/>
    <property type="match status" value="1"/>
</dbReference>
<protein>
    <recommendedName>
        <fullName evidence="4">tRNA wybutosine-synthesizing protein 3 homolog</fullName>
        <ecNumber evidence="3">2.1.1.282</ecNumber>
    </recommendedName>
    <alternativeName>
        <fullName evidence="10">tRNA(Phe) 7-((3-amino-3-carboxypropyl)-4-demethylwyosine(37)-N(4))-methyltransferase</fullName>
    </alternativeName>
</protein>
<keyword evidence="6" id="KW-0808">Transferase</keyword>
<gene>
    <name evidence="14 15 16" type="primary">LOC106467836</name>
</gene>
<proteinExistence type="inferred from homology"/>
<sequence length="203" mass="23018">MRCKKGSIVLKFEPMILHVQCATLKDAQKLHAASLASGFKNTGLTIANSGNITLAIRSTHMLEVPLSKAGDVLVSDEYVKFVVEEANKKMYENQKRIERLSSNIQVMLNKKHVDASKQSSRKLQQTYNNDGVKKQVETEEHRLEHDCTYNNDGVKNQVETEEHRLEHDCTYNNDGVKNQVETEEHDCCLSSEEIVASVFSMFD</sequence>
<keyword evidence="8" id="KW-0819">tRNA processing</keyword>
<evidence type="ECO:0000256" key="9">
    <source>
        <dbReference type="ARBA" id="ARBA00025378"/>
    </source>
</evidence>
<reference evidence="14 15" key="1">
    <citation type="submission" date="2025-05" db="UniProtKB">
        <authorList>
            <consortium name="RefSeq"/>
        </authorList>
    </citation>
    <scope>IDENTIFICATION</scope>
    <source>
        <tissue evidence="14 15">Muscle</tissue>
    </source>
</reference>
<comment type="function">
    <text evidence="9">Probable S-adenosyl-L-methionine-dependent methyltransferase that acts as a component of the wybutosine biosynthesis pathway. Wybutosine is a hyper modified guanosine with a tricyclic base found at the 3'-position adjacent to the anticodon of eukaryotic phenylalanine tRNA.</text>
</comment>
<evidence type="ECO:0000256" key="3">
    <source>
        <dbReference type="ARBA" id="ARBA00012750"/>
    </source>
</evidence>
<evidence type="ECO:0000256" key="2">
    <source>
        <dbReference type="ARBA" id="ARBA00008569"/>
    </source>
</evidence>
<comment type="similarity">
    <text evidence="2">Belongs to the TYW3 family.</text>
</comment>
<evidence type="ECO:0000313" key="14">
    <source>
        <dbReference type="RefSeq" id="XP_022251742.1"/>
    </source>
</evidence>